<keyword evidence="3" id="KW-0479">Metal-binding</keyword>
<dbReference type="Pfam" id="PF07085">
    <property type="entry name" value="DRTGG"/>
    <property type="match status" value="1"/>
</dbReference>
<dbReference type="Pfam" id="PF01368">
    <property type="entry name" value="DHH"/>
    <property type="match status" value="1"/>
</dbReference>
<dbReference type="Gene3D" id="3.40.1390.20">
    <property type="entry name" value="HprK N-terminal domain-like"/>
    <property type="match status" value="1"/>
</dbReference>
<dbReference type="InterPro" id="IPR038222">
    <property type="entry name" value="DHHA2_dom_sf"/>
</dbReference>
<evidence type="ECO:0000313" key="11">
    <source>
        <dbReference type="Proteomes" id="UP000886833"/>
    </source>
</evidence>
<evidence type="ECO:0000256" key="2">
    <source>
        <dbReference type="ARBA" id="ARBA00012146"/>
    </source>
</evidence>
<dbReference type="Gene3D" id="3.10.310.20">
    <property type="entry name" value="DHHA2 domain"/>
    <property type="match status" value="1"/>
</dbReference>
<dbReference type="EMBL" id="DVKQ01000075">
    <property type="protein sequence ID" value="HIT37980.1"/>
    <property type="molecule type" value="Genomic_DNA"/>
</dbReference>
<evidence type="ECO:0000256" key="6">
    <source>
        <dbReference type="ARBA" id="ARBA00032535"/>
    </source>
</evidence>
<dbReference type="InterPro" id="IPR010766">
    <property type="entry name" value="DRTGG"/>
</dbReference>
<reference evidence="10" key="1">
    <citation type="submission" date="2020-10" db="EMBL/GenBank/DDBJ databases">
        <authorList>
            <person name="Gilroy R."/>
        </authorList>
    </citation>
    <scope>NUCLEOTIDE SEQUENCE</scope>
    <source>
        <strain evidence="10">CHK195-26880</strain>
    </source>
</reference>
<organism evidence="10 11">
    <name type="scientific">Candidatus Onthousia faecipullorum</name>
    <dbReference type="NCBI Taxonomy" id="2840887"/>
    <lineage>
        <taxon>Bacteria</taxon>
        <taxon>Bacillati</taxon>
        <taxon>Bacillota</taxon>
        <taxon>Bacilli</taxon>
        <taxon>Candidatus Onthousia</taxon>
    </lineage>
</organism>
<dbReference type="Gene3D" id="3.90.1640.10">
    <property type="entry name" value="inorganic pyrophosphatase (n-terminal core)"/>
    <property type="match status" value="2"/>
</dbReference>
<dbReference type="InterPro" id="IPR000644">
    <property type="entry name" value="CBS_dom"/>
</dbReference>
<keyword evidence="8" id="KW-0129">CBS domain</keyword>
<evidence type="ECO:0000256" key="7">
    <source>
        <dbReference type="ARBA" id="ARBA00047820"/>
    </source>
</evidence>
<evidence type="ECO:0000256" key="1">
    <source>
        <dbReference type="ARBA" id="ARBA00001936"/>
    </source>
</evidence>
<dbReference type="SMART" id="SM01131">
    <property type="entry name" value="DHHA2"/>
    <property type="match status" value="1"/>
</dbReference>
<comment type="catalytic activity">
    <reaction evidence="7">
        <text>diphosphate + H2O = 2 phosphate + H(+)</text>
        <dbReference type="Rhea" id="RHEA:24576"/>
        <dbReference type="ChEBI" id="CHEBI:15377"/>
        <dbReference type="ChEBI" id="CHEBI:15378"/>
        <dbReference type="ChEBI" id="CHEBI:33019"/>
        <dbReference type="ChEBI" id="CHEBI:43474"/>
        <dbReference type="EC" id="3.6.1.1"/>
    </reaction>
</comment>
<dbReference type="InterPro" id="IPR038763">
    <property type="entry name" value="DHH_sf"/>
</dbReference>
<keyword evidence="4 10" id="KW-0378">Hydrolase</keyword>
<accession>A0A9D1GBJ0</accession>
<dbReference type="GO" id="GO:0005737">
    <property type="term" value="C:cytoplasm"/>
    <property type="evidence" value="ECO:0007669"/>
    <property type="project" value="InterPro"/>
</dbReference>
<dbReference type="InterPro" id="IPR028979">
    <property type="entry name" value="Ser_kin/Pase_Hpr-like_N_sf"/>
</dbReference>
<name>A0A9D1GBJ0_9FIRM</name>
<dbReference type="PROSITE" id="PS51371">
    <property type="entry name" value="CBS"/>
    <property type="match status" value="1"/>
</dbReference>
<dbReference type="FunFam" id="3.90.1640.10:FF:000001">
    <property type="entry name" value="Probable manganese-dependent inorganic pyrophosphatase"/>
    <property type="match status" value="1"/>
</dbReference>
<dbReference type="InterPro" id="IPR046342">
    <property type="entry name" value="CBS_dom_sf"/>
</dbReference>
<evidence type="ECO:0000256" key="4">
    <source>
        <dbReference type="ARBA" id="ARBA00022801"/>
    </source>
</evidence>
<evidence type="ECO:0000256" key="5">
    <source>
        <dbReference type="ARBA" id="ARBA00023211"/>
    </source>
</evidence>
<dbReference type="GO" id="GO:0004427">
    <property type="term" value="F:inorganic diphosphate phosphatase activity"/>
    <property type="evidence" value="ECO:0007669"/>
    <property type="project" value="UniProtKB-EC"/>
</dbReference>
<proteinExistence type="predicted"/>
<evidence type="ECO:0000313" key="10">
    <source>
        <dbReference type="EMBL" id="HIT37980.1"/>
    </source>
</evidence>
<sequence length="540" mass="61317">MEKIYVFGHRKPDTDSVSAAISYAYLKKQLGFNVEPRVLSAVNKETKYALNYFKVKEPAYLNDVKLQLKDVNYHKGYFLNEKKSIFDSYIYMLNEGLTGVPIVDDKNKFQGIVTIKDLAHAFIDTKIEELETSYDNLLNVLNAEEVNRVDDEIIGNILAASYRSTTFINTVNLTSDDILIVGDRHSVIEYAVNSKVKMIILSGYSEIKDEHIKIAKENGVNIIRSSYDTYHIAKLVSLSNYIRTMKRTTKDAVYFDENSYVDDILDVNKKLRHTNYPVINGRTGKCLGLLRITDLDSKNPKKVILVDHNEEKQSAEGLNEAEIVEIVDHHNLSSLSTPSPINFRNMAVGSSNTIIYSLYKERNILIPKEIAGLMLSGILSDTLILKSPTTTELDRTAVKELSSIAEVNYEEYGLNLIKAGTSLDGMTHEDVLYNDFKLYTVDDKTLGIGQFFTTNFDEIEKDMENYLNTLDREAEGNNYSLIALYITDIIKNGSYVLFNRKAKDIMDNAYDKDMSEGEYLQDCVSRKKNVVPVIMASFEK</sequence>
<dbReference type="PANTHER" id="PTHR12112">
    <property type="entry name" value="BNIP - RELATED"/>
    <property type="match status" value="1"/>
</dbReference>
<dbReference type="PANTHER" id="PTHR12112:SF22">
    <property type="entry name" value="MANGANESE-DEPENDENT INORGANIC PYROPHOSPHATASE-RELATED"/>
    <property type="match status" value="1"/>
</dbReference>
<protein>
    <recommendedName>
        <fullName evidence="2">inorganic diphosphatase</fullName>
        <ecNumber evidence="2">3.6.1.1</ecNumber>
    </recommendedName>
    <alternativeName>
        <fullName evidence="6">Pyrophosphate phospho-hydrolase</fullName>
    </alternativeName>
</protein>
<dbReference type="Pfam" id="PF02833">
    <property type="entry name" value="DHHA2"/>
    <property type="match status" value="1"/>
</dbReference>
<dbReference type="AlphaFoldDB" id="A0A9D1GBJ0"/>
<dbReference type="SUPFAM" id="SSF75138">
    <property type="entry name" value="HprK N-terminal domain-like"/>
    <property type="match status" value="1"/>
</dbReference>
<dbReference type="SUPFAM" id="SSF64182">
    <property type="entry name" value="DHH phosphoesterases"/>
    <property type="match status" value="1"/>
</dbReference>
<evidence type="ECO:0000256" key="8">
    <source>
        <dbReference type="PROSITE-ProRule" id="PRU00703"/>
    </source>
</evidence>
<reference evidence="10" key="2">
    <citation type="journal article" date="2021" name="PeerJ">
        <title>Extensive microbial diversity within the chicken gut microbiome revealed by metagenomics and culture.</title>
        <authorList>
            <person name="Gilroy R."/>
            <person name="Ravi A."/>
            <person name="Getino M."/>
            <person name="Pursley I."/>
            <person name="Horton D.L."/>
            <person name="Alikhan N.F."/>
            <person name="Baker D."/>
            <person name="Gharbi K."/>
            <person name="Hall N."/>
            <person name="Watson M."/>
            <person name="Adriaenssens E.M."/>
            <person name="Foster-Nyarko E."/>
            <person name="Jarju S."/>
            <person name="Secka A."/>
            <person name="Antonio M."/>
            <person name="Oren A."/>
            <person name="Chaudhuri R.R."/>
            <person name="La Ragione R."/>
            <person name="Hildebrand F."/>
            <person name="Pallen M.J."/>
        </authorList>
    </citation>
    <scope>NUCLEOTIDE SEQUENCE</scope>
    <source>
        <strain evidence="10">CHK195-26880</strain>
    </source>
</reference>
<comment type="caution">
    <text evidence="10">The sequence shown here is derived from an EMBL/GenBank/DDBJ whole genome shotgun (WGS) entry which is preliminary data.</text>
</comment>
<evidence type="ECO:0000259" key="9">
    <source>
        <dbReference type="PROSITE" id="PS51371"/>
    </source>
</evidence>
<dbReference type="InterPro" id="IPR004097">
    <property type="entry name" value="DHHA2"/>
</dbReference>
<dbReference type="Proteomes" id="UP000886833">
    <property type="component" value="Unassembled WGS sequence"/>
</dbReference>
<gene>
    <name evidence="10" type="ORF">IAB59_05855</name>
</gene>
<dbReference type="InterPro" id="IPR001667">
    <property type="entry name" value="DDH_dom"/>
</dbReference>
<dbReference type="GO" id="GO:0046872">
    <property type="term" value="F:metal ion binding"/>
    <property type="evidence" value="ECO:0007669"/>
    <property type="project" value="UniProtKB-KW"/>
</dbReference>
<dbReference type="EC" id="3.6.1.1" evidence="2"/>
<evidence type="ECO:0000256" key="3">
    <source>
        <dbReference type="ARBA" id="ARBA00022723"/>
    </source>
</evidence>
<dbReference type="Pfam" id="PF00571">
    <property type="entry name" value="CBS"/>
    <property type="match status" value="1"/>
</dbReference>
<feature type="domain" description="CBS" evidence="9">
    <location>
        <begin position="71"/>
        <end position="129"/>
    </location>
</feature>
<comment type="cofactor">
    <cofactor evidence="1">
        <name>Mn(2+)</name>
        <dbReference type="ChEBI" id="CHEBI:29035"/>
    </cofactor>
</comment>
<dbReference type="NCBIfam" id="NF011443">
    <property type="entry name" value="PRK14869.1-5"/>
    <property type="match status" value="1"/>
</dbReference>
<dbReference type="SUPFAM" id="SSF54631">
    <property type="entry name" value="CBS-domain pair"/>
    <property type="match status" value="1"/>
</dbReference>
<keyword evidence="5" id="KW-0464">Manganese</keyword>